<dbReference type="NCBIfam" id="TIGR01849">
    <property type="entry name" value="PHB_depoly_PhaZ"/>
    <property type="match status" value="1"/>
</dbReference>
<dbReference type="InterPro" id="IPR051321">
    <property type="entry name" value="PHA/PHB_synthase"/>
</dbReference>
<dbReference type="InterPro" id="IPR029058">
    <property type="entry name" value="AB_hydrolase_fold"/>
</dbReference>
<sequence length="408" mass="46625">MLYRLYEFQHAALMPWRLAGDFTRGLLSNPFFPASYTHLGKSVAAGLEIFDDAVRQRPRPDWRIDSVKVDGQRQKVHRDCILERPFCHLQRFHRDSPDAAKDPKVLLVAPLSGHYATLLRGTIQALVADHDVYVTDWRDAREIPCDEGEFGFDEYLDELMSFMRYLGRDCHVIAVCQPAPLVLAAVSLLAAQDDPAQPRTMTLMGGPVDTRAEPTQVTRFAESKPLSWFERTLITEVPSYYDGAGRMVYPGFMQLSGFISMNPSRHFDAHLRMFRHLVRGDGDSAAAHRAFYDEYQAVMDTPAKYYLETVDRIFQRHLLPKGELEWRDHQVNPASIRSTALLTVEGELDDISAPGQTLAAHDLCSNLPRVMQETYMQMGVGHYGIFNGRRWREQIKPRIADFIRRHSA</sequence>
<feature type="domain" description="PHB de-polymerase C-terminal" evidence="1">
    <location>
        <begin position="205"/>
        <end position="406"/>
    </location>
</feature>
<dbReference type="PANTHER" id="PTHR36837">
    <property type="entry name" value="POLY(3-HYDROXYALKANOATE) POLYMERASE SUBUNIT PHAC"/>
    <property type="match status" value="1"/>
</dbReference>
<dbReference type="SUPFAM" id="SSF53474">
    <property type="entry name" value="alpha/beta-Hydrolases"/>
    <property type="match status" value="1"/>
</dbReference>
<dbReference type="RefSeq" id="WP_382421420.1">
    <property type="nucleotide sequence ID" value="NZ_JBHSCW010000003.1"/>
</dbReference>
<dbReference type="InterPro" id="IPR009656">
    <property type="entry name" value="PHB_depo_C"/>
</dbReference>
<name>A0ABV8UKP0_9PROT</name>
<protein>
    <submittedName>
        <fullName evidence="2">Polyhydroxyalkanoate depolymerase</fullName>
    </submittedName>
</protein>
<dbReference type="Pfam" id="PF06850">
    <property type="entry name" value="PHB_depo_C"/>
    <property type="match status" value="1"/>
</dbReference>
<evidence type="ECO:0000259" key="1">
    <source>
        <dbReference type="Pfam" id="PF06850"/>
    </source>
</evidence>
<dbReference type="InterPro" id="IPR010915">
    <property type="entry name" value="PHB_depoly_PhaZ"/>
</dbReference>
<comment type="caution">
    <text evidence="2">The sequence shown here is derived from an EMBL/GenBank/DDBJ whole genome shotgun (WGS) entry which is preliminary data.</text>
</comment>
<reference evidence="3" key="1">
    <citation type="journal article" date="2019" name="Int. J. Syst. Evol. Microbiol.">
        <title>The Global Catalogue of Microorganisms (GCM) 10K type strain sequencing project: providing services to taxonomists for standard genome sequencing and annotation.</title>
        <authorList>
            <consortium name="The Broad Institute Genomics Platform"/>
            <consortium name="The Broad Institute Genome Sequencing Center for Infectious Disease"/>
            <person name="Wu L."/>
            <person name="Ma J."/>
        </authorList>
    </citation>
    <scope>NUCLEOTIDE SEQUENCE [LARGE SCALE GENOMIC DNA]</scope>
    <source>
        <strain evidence="3">CECT 8472</strain>
    </source>
</reference>
<evidence type="ECO:0000313" key="3">
    <source>
        <dbReference type="Proteomes" id="UP001595799"/>
    </source>
</evidence>
<dbReference type="Proteomes" id="UP001595799">
    <property type="component" value="Unassembled WGS sequence"/>
</dbReference>
<organism evidence="2 3">
    <name type="scientific">Fodinicurvata halophila</name>
    <dbReference type="NCBI Taxonomy" id="1419723"/>
    <lineage>
        <taxon>Bacteria</taxon>
        <taxon>Pseudomonadati</taxon>
        <taxon>Pseudomonadota</taxon>
        <taxon>Alphaproteobacteria</taxon>
        <taxon>Rhodospirillales</taxon>
        <taxon>Rhodovibrionaceae</taxon>
        <taxon>Fodinicurvata</taxon>
    </lineage>
</organism>
<keyword evidence="3" id="KW-1185">Reference proteome</keyword>
<accession>A0ABV8UKP0</accession>
<dbReference type="PANTHER" id="PTHR36837:SF4">
    <property type="entry name" value="BLR0908 PROTEIN"/>
    <property type="match status" value="1"/>
</dbReference>
<gene>
    <name evidence="2" type="ORF">ACFOW6_05930</name>
</gene>
<dbReference type="PIRSF" id="PIRSF020818">
    <property type="entry name" value="PHB_depoly_PhaZ"/>
    <property type="match status" value="1"/>
</dbReference>
<proteinExistence type="predicted"/>
<evidence type="ECO:0000313" key="2">
    <source>
        <dbReference type="EMBL" id="MFC4351079.1"/>
    </source>
</evidence>
<dbReference type="Gene3D" id="3.40.50.1820">
    <property type="entry name" value="alpha/beta hydrolase"/>
    <property type="match status" value="1"/>
</dbReference>
<dbReference type="EMBL" id="JBHSCW010000003">
    <property type="protein sequence ID" value="MFC4351079.1"/>
    <property type="molecule type" value="Genomic_DNA"/>
</dbReference>